<dbReference type="AlphaFoldDB" id="A0A927U9R9"/>
<name>A0A927U9R9_9FIRM</name>
<gene>
    <name evidence="1" type="ORF">E7272_07860</name>
</gene>
<dbReference type="Proteomes" id="UP000766246">
    <property type="component" value="Unassembled WGS sequence"/>
</dbReference>
<reference evidence="1" key="1">
    <citation type="submission" date="2019-04" db="EMBL/GenBank/DDBJ databases">
        <title>Evolution of Biomass-Degrading Anaerobic Consortia Revealed by Metagenomics.</title>
        <authorList>
            <person name="Peng X."/>
        </authorList>
    </citation>
    <scope>NUCLEOTIDE SEQUENCE</scope>
    <source>
        <strain evidence="1">SIG311</strain>
    </source>
</reference>
<proteinExistence type="predicted"/>
<organism evidence="1 2">
    <name type="scientific">Pseudobutyrivibrio ruminis</name>
    <dbReference type="NCBI Taxonomy" id="46206"/>
    <lineage>
        <taxon>Bacteria</taxon>
        <taxon>Bacillati</taxon>
        <taxon>Bacillota</taxon>
        <taxon>Clostridia</taxon>
        <taxon>Lachnospirales</taxon>
        <taxon>Lachnospiraceae</taxon>
        <taxon>Pseudobutyrivibrio</taxon>
    </lineage>
</organism>
<protein>
    <submittedName>
        <fullName evidence="1">Uncharacterized protein</fullName>
    </submittedName>
</protein>
<comment type="caution">
    <text evidence="1">The sequence shown here is derived from an EMBL/GenBank/DDBJ whole genome shotgun (WGS) entry which is preliminary data.</text>
</comment>
<sequence length="108" mass="12610">MKIKTVWDERPTKKSSSEEITLRALATKQSITKEELPVYGYCKQGTISFELKEKNQDLYMTVWDNTNKRTTHYVCAGDVDIMSMLCEVMGQYSDSMTIDEERWIKRIA</sequence>
<dbReference type="EMBL" id="SVER01000017">
    <property type="protein sequence ID" value="MBE5919747.1"/>
    <property type="molecule type" value="Genomic_DNA"/>
</dbReference>
<evidence type="ECO:0000313" key="2">
    <source>
        <dbReference type="Proteomes" id="UP000766246"/>
    </source>
</evidence>
<accession>A0A927U9R9</accession>
<evidence type="ECO:0000313" key="1">
    <source>
        <dbReference type="EMBL" id="MBE5919747.1"/>
    </source>
</evidence>